<sequence>MAQQPINTPQNENPNIRKLFIFIGVVVAICAIWAIVGGLFTNSPTGTKGVGAVTDKDSAFVQESDTLRTQ</sequence>
<organism evidence="2 3">
    <name type="scientific">Siphonobacter curvatus</name>
    <dbReference type="NCBI Taxonomy" id="2094562"/>
    <lineage>
        <taxon>Bacteria</taxon>
        <taxon>Pseudomonadati</taxon>
        <taxon>Bacteroidota</taxon>
        <taxon>Cytophagia</taxon>
        <taxon>Cytophagales</taxon>
        <taxon>Cytophagaceae</taxon>
        <taxon>Siphonobacter</taxon>
    </lineage>
</organism>
<keyword evidence="1" id="KW-1133">Transmembrane helix</keyword>
<evidence type="ECO:0000256" key="1">
    <source>
        <dbReference type="SAM" id="Phobius"/>
    </source>
</evidence>
<dbReference type="EMBL" id="PTRA01000003">
    <property type="protein sequence ID" value="PQA56166.1"/>
    <property type="molecule type" value="Genomic_DNA"/>
</dbReference>
<protein>
    <submittedName>
        <fullName evidence="2">Uncharacterized protein</fullName>
    </submittedName>
</protein>
<keyword evidence="3" id="KW-1185">Reference proteome</keyword>
<evidence type="ECO:0000313" key="3">
    <source>
        <dbReference type="Proteomes" id="UP000239590"/>
    </source>
</evidence>
<dbReference type="AlphaFoldDB" id="A0A2S7IIR4"/>
<keyword evidence="1" id="KW-0812">Transmembrane</keyword>
<evidence type="ECO:0000313" key="2">
    <source>
        <dbReference type="EMBL" id="PQA56166.1"/>
    </source>
</evidence>
<name>A0A2S7IIR4_9BACT</name>
<comment type="caution">
    <text evidence="2">The sequence shown here is derived from an EMBL/GenBank/DDBJ whole genome shotgun (WGS) entry which is preliminary data.</text>
</comment>
<dbReference type="OrthoDB" id="965780at2"/>
<dbReference type="Proteomes" id="UP000239590">
    <property type="component" value="Unassembled WGS sequence"/>
</dbReference>
<gene>
    <name evidence="2" type="ORF">C5O19_17585</name>
</gene>
<accession>A0A2S7IIR4</accession>
<proteinExistence type="predicted"/>
<keyword evidence="1" id="KW-0472">Membrane</keyword>
<dbReference type="RefSeq" id="WP_104714715.1">
    <property type="nucleotide sequence ID" value="NZ_PTRA01000003.1"/>
</dbReference>
<reference evidence="3" key="1">
    <citation type="submission" date="2018-02" db="EMBL/GenBank/DDBJ databases">
        <title>Genome sequencing of Solimonas sp. HR-BB.</title>
        <authorList>
            <person name="Lee Y."/>
            <person name="Jeon C.O."/>
        </authorList>
    </citation>
    <scope>NUCLEOTIDE SEQUENCE [LARGE SCALE GENOMIC DNA]</scope>
    <source>
        <strain evidence="3">HR-U</strain>
    </source>
</reference>
<feature type="transmembrane region" description="Helical" evidence="1">
    <location>
        <begin position="20"/>
        <end position="40"/>
    </location>
</feature>